<feature type="region of interest" description="Disordered" evidence="1">
    <location>
        <begin position="203"/>
        <end position="375"/>
    </location>
</feature>
<feature type="compositionally biased region" description="Pro residues" evidence="1">
    <location>
        <begin position="306"/>
        <end position="320"/>
    </location>
</feature>
<organism evidence="3 4">
    <name type="scientific">Streptomyces kebangsaanensis</name>
    <dbReference type="NCBI Taxonomy" id="864058"/>
    <lineage>
        <taxon>Bacteria</taxon>
        <taxon>Bacillati</taxon>
        <taxon>Actinomycetota</taxon>
        <taxon>Actinomycetes</taxon>
        <taxon>Kitasatosporales</taxon>
        <taxon>Streptomycetaceae</taxon>
        <taxon>Streptomyces</taxon>
    </lineage>
</organism>
<gene>
    <name evidence="3" type="ORF">ACFYNZ_24460</name>
</gene>
<keyword evidence="2" id="KW-0472">Membrane</keyword>
<evidence type="ECO:0008006" key="5">
    <source>
        <dbReference type="Google" id="ProtNLM"/>
    </source>
</evidence>
<feature type="compositionally biased region" description="Low complexity" evidence="1">
    <location>
        <begin position="70"/>
        <end position="87"/>
    </location>
</feature>
<keyword evidence="2" id="KW-0812">Transmembrane</keyword>
<accession>A0ABW6KXI5</accession>
<evidence type="ECO:0000256" key="2">
    <source>
        <dbReference type="SAM" id="Phobius"/>
    </source>
</evidence>
<feature type="compositionally biased region" description="Gly residues" evidence="1">
    <location>
        <begin position="292"/>
        <end position="302"/>
    </location>
</feature>
<feature type="compositionally biased region" description="Low complexity" evidence="1">
    <location>
        <begin position="219"/>
        <end position="287"/>
    </location>
</feature>
<sequence>MPPAPGGRTGWPEADGHGRTAAWPGLRPGGEGGYPPEAGGHPDPAPEPGSWFDKGHPAGPAAEAETRFLPGPAAGSTGSAADSPTGADTERFGPAGTGPLRVQVDDPWQNDETRGTHDPHEVTIQLDAVELSGPSAAAVGTVGGKEADRPVFVDESGRRSRRFRRLGMAVGLACAVYAVVIVVTLLSGNAAAPWVPIPVPGADDTPASKVKESPHPTESADPSADASDVPDAGADPSAPSAGVNPAPGTTAAPGTSARPGTTPDASTTPEPSASSTKKSLPDGTATTPPAPGAGGSTPGGGSSSSAPPPVEPDPGTPPTGGPGGPGGPGNTGGPGGTGATTNNAGAAPARTPIASGGPATAQPGATPAQSPENVL</sequence>
<proteinExistence type="predicted"/>
<evidence type="ECO:0000313" key="3">
    <source>
        <dbReference type="EMBL" id="MFE9172591.1"/>
    </source>
</evidence>
<feature type="region of interest" description="Disordered" evidence="1">
    <location>
        <begin position="1"/>
        <end position="117"/>
    </location>
</feature>
<evidence type="ECO:0000256" key="1">
    <source>
        <dbReference type="SAM" id="MobiDB-lite"/>
    </source>
</evidence>
<feature type="compositionally biased region" description="Gly residues" evidence="1">
    <location>
        <begin position="321"/>
        <end position="338"/>
    </location>
</feature>
<comment type="caution">
    <text evidence="3">The sequence shown here is derived from an EMBL/GenBank/DDBJ whole genome shotgun (WGS) entry which is preliminary data.</text>
</comment>
<keyword evidence="4" id="KW-1185">Reference proteome</keyword>
<name>A0ABW6KXI5_9ACTN</name>
<evidence type="ECO:0000313" key="4">
    <source>
        <dbReference type="Proteomes" id="UP001601197"/>
    </source>
</evidence>
<dbReference type="EMBL" id="JBIAFJ010000024">
    <property type="protein sequence ID" value="MFE9172591.1"/>
    <property type="molecule type" value="Genomic_DNA"/>
</dbReference>
<feature type="compositionally biased region" description="Low complexity" evidence="1">
    <location>
        <begin position="339"/>
        <end position="375"/>
    </location>
</feature>
<feature type="transmembrane region" description="Helical" evidence="2">
    <location>
        <begin position="166"/>
        <end position="186"/>
    </location>
</feature>
<keyword evidence="2" id="KW-1133">Transmembrane helix</keyword>
<dbReference type="RefSeq" id="WP_388350275.1">
    <property type="nucleotide sequence ID" value="NZ_JBIAFJ010000024.1"/>
</dbReference>
<dbReference type="Proteomes" id="UP001601197">
    <property type="component" value="Unassembled WGS sequence"/>
</dbReference>
<reference evidence="3 4" key="1">
    <citation type="submission" date="2024-10" db="EMBL/GenBank/DDBJ databases">
        <title>The Natural Products Discovery Center: Release of the First 8490 Sequenced Strains for Exploring Actinobacteria Biosynthetic Diversity.</title>
        <authorList>
            <person name="Kalkreuter E."/>
            <person name="Kautsar S.A."/>
            <person name="Yang D."/>
            <person name="Bader C.D."/>
            <person name="Teijaro C.N."/>
            <person name="Fluegel L."/>
            <person name="Davis C.M."/>
            <person name="Simpson J.R."/>
            <person name="Lauterbach L."/>
            <person name="Steele A.D."/>
            <person name="Gui C."/>
            <person name="Meng S."/>
            <person name="Li G."/>
            <person name="Viehrig K."/>
            <person name="Ye F."/>
            <person name="Su P."/>
            <person name="Kiefer A.F."/>
            <person name="Nichols A."/>
            <person name="Cepeda A.J."/>
            <person name="Yan W."/>
            <person name="Fan B."/>
            <person name="Jiang Y."/>
            <person name="Adhikari A."/>
            <person name="Zheng C.-J."/>
            <person name="Schuster L."/>
            <person name="Cowan T.M."/>
            <person name="Smanski M.J."/>
            <person name="Chevrette M.G."/>
            <person name="De Carvalho L.P.S."/>
            <person name="Shen B."/>
        </authorList>
    </citation>
    <scope>NUCLEOTIDE SEQUENCE [LARGE SCALE GENOMIC DNA]</scope>
    <source>
        <strain evidence="3 4">NPDC007147</strain>
    </source>
</reference>
<protein>
    <recommendedName>
        <fullName evidence="5">Translation initiation factor IF-2</fullName>
    </recommendedName>
</protein>